<dbReference type="PROSITE" id="PS50994">
    <property type="entry name" value="INTEGRASE"/>
    <property type="match status" value="1"/>
</dbReference>
<dbReference type="Proteomes" id="UP000028302">
    <property type="component" value="Unassembled WGS sequence"/>
</dbReference>
<dbReference type="PANTHER" id="PTHR35004:SF7">
    <property type="entry name" value="INTEGRASE PROTEIN"/>
    <property type="match status" value="1"/>
</dbReference>
<dbReference type="AlphaFoldDB" id="A0A084IQX0"/>
<reference evidence="2 3" key="1">
    <citation type="submission" date="2013-03" db="EMBL/GenBank/DDBJ databases">
        <title>Salinisphaera hydrothermalis C41B8 Genome Sequencing.</title>
        <authorList>
            <person name="Li C."/>
            <person name="Lai Q."/>
            <person name="Shao Z."/>
        </authorList>
    </citation>
    <scope>NUCLEOTIDE SEQUENCE [LARGE SCALE GENOMIC DNA]</scope>
    <source>
        <strain evidence="2 3">C41B8</strain>
    </source>
</reference>
<dbReference type="InterPro" id="IPR001584">
    <property type="entry name" value="Integrase_cat-core"/>
</dbReference>
<dbReference type="SUPFAM" id="SSF53098">
    <property type="entry name" value="Ribonuclease H-like"/>
    <property type="match status" value="1"/>
</dbReference>
<organism evidence="2 3">
    <name type="scientific">Salinisphaera hydrothermalis (strain C41B8)</name>
    <dbReference type="NCBI Taxonomy" id="1304275"/>
    <lineage>
        <taxon>Bacteria</taxon>
        <taxon>Pseudomonadati</taxon>
        <taxon>Pseudomonadota</taxon>
        <taxon>Gammaproteobacteria</taxon>
        <taxon>Salinisphaerales</taxon>
        <taxon>Salinisphaeraceae</taxon>
        <taxon>Salinisphaera</taxon>
    </lineage>
</organism>
<feature type="domain" description="Integrase catalytic" evidence="1">
    <location>
        <begin position="66"/>
        <end position="248"/>
    </location>
</feature>
<sequence length="268" mass="30911">MGPKQPRSTSLSHEEEAACLIFRRHTQLPLDDCLYALQDSIPHLSRSSLHRLFQRHGISRLPEPDAGTRPKKSFKAYPIGYVHIDIAEVRTEQGRHHLFVAIDRTSKFVVARLESQANRRTAAAFLEHVIDVLTYRIHTVLTDNGIQFTDSARYRDPNTPLNRRSRFDQRCGAHGIEHRLTRPNHPWTNGQVERMNRTLKAATIKRYHYADLEQLQGHLQTFLAAYNYAKKLKTLKGKTPVEFITAEWARDPQPFFYPPNQLLAGLDS</sequence>
<dbReference type="eggNOG" id="COG2801">
    <property type="taxonomic scope" value="Bacteria"/>
</dbReference>
<dbReference type="InterPro" id="IPR047656">
    <property type="entry name" value="IS481-like_transpos"/>
</dbReference>
<keyword evidence="3" id="KW-1185">Reference proteome</keyword>
<dbReference type="STRING" id="1304275.C41B8_00105"/>
<dbReference type="NCBIfam" id="NF033577">
    <property type="entry name" value="transpos_IS481"/>
    <property type="match status" value="1"/>
</dbReference>
<proteinExistence type="predicted"/>
<evidence type="ECO:0000313" key="2">
    <source>
        <dbReference type="EMBL" id="KEZ79104.1"/>
    </source>
</evidence>
<dbReference type="PATRIC" id="fig|1304275.5.peg.21"/>
<dbReference type="PANTHER" id="PTHR35004">
    <property type="entry name" value="TRANSPOSASE RV3428C-RELATED"/>
    <property type="match status" value="1"/>
</dbReference>
<comment type="caution">
    <text evidence="2">The sequence shown here is derived from an EMBL/GenBank/DDBJ whole genome shotgun (WGS) entry which is preliminary data.</text>
</comment>
<dbReference type="InterPro" id="IPR036397">
    <property type="entry name" value="RNaseH_sf"/>
</dbReference>
<protein>
    <submittedName>
        <fullName evidence="2">Integrase catalytic subunit</fullName>
    </submittedName>
</protein>
<evidence type="ECO:0000313" key="3">
    <source>
        <dbReference type="Proteomes" id="UP000028302"/>
    </source>
</evidence>
<dbReference type="GO" id="GO:0015074">
    <property type="term" value="P:DNA integration"/>
    <property type="evidence" value="ECO:0007669"/>
    <property type="project" value="InterPro"/>
</dbReference>
<dbReference type="EMBL" id="APNK01000001">
    <property type="protein sequence ID" value="KEZ79104.1"/>
    <property type="molecule type" value="Genomic_DNA"/>
</dbReference>
<name>A0A084IQX0_SALHC</name>
<accession>A0A084IQX0</accession>
<evidence type="ECO:0000259" key="1">
    <source>
        <dbReference type="PROSITE" id="PS50994"/>
    </source>
</evidence>
<dbReference type="GO" id="GO:0003676">
    <property type="term" value="F:nucleic acid binding"/>
    <property type="evidence" value="ECO:0007669"/>
    <property type="project" value="InterPro"/>
</dbReference>
<gene>
    <name evidence="2" type="ORF">C41B8_00105</name>
</gene>
<dbReference type="Gene3D" id="3.30.420.10">
    <property type="entry name" value="Ribonuclease H-like superfamily/Ribonuclease H"/>
    <property type="match status" value="1"/>
</dbReference>
<dbReference type="InterPro" id="IPR012337">
    <property type="entry name" value="RNaseH-like_sf"/>
</dbReference>
<dbReference type="Pfam" id="PF00665">
    <property type="entry name" value="rve"/>
    <property type="match status" value="1"/>
</dbReference>